<dbReference type="InterPro" id="IPR036047">
    <property type="entry name" value="F-box-like_dom_sf"/>
</dbReference>
<accession>A0AAD7JJK8</accession>
<dbReference type="SUPFAM" id="SSF81383">
    <property type="entry name" value="F-box domain"/>
    <property type="match status" value="1"/>
</dbReference>
<feature type="transmembrane region" description="Helical" evidence="1">
    <location>
        <begin position="185"/>
        <end position="214"/>
    </location>
</feature>
<dbReference type="Proteomes" id="UP001215280">
    <property type="component" value="Unassembled WGS sequence"/>
</dbReference>
<dbReference type="PROSITE" id="PS50181">
    <property type="entry name" value="FBOX"/>
    <property type="match status" value="1"/>
</dbReference>
<keyword evidence="4" id="KW-1185">Reference proteome</keyword>
<keyword evidence="1" id="KW-0812">Transmembrane</keyword>
<reference evidence="3" key="1">
    <citation type="submission" date="2023-03" db="EMBL/GenBank/DDBJ databases">
        <title>Massive genome expansion in bonnet fungi (Mycena s.s.) driven by repeated elements and novel gene families across ecological guilds.</title>
        <authorList>
            <consortium name="Lawrence Berkeley National Laboratory"/>
            <person name="Harder C.B."/>
            <person name="Miyauchi S."/>
            <person name="Viragh M."/>
            <person name="Kuo A."/>
            <person name="Thoen E."/>
            <person name="Andreopoulos B."/>
            <person name="Lu D."/>
            <person name="Skrede I."/>
            <person name="Drula E."/>
            <person name="Henrissat B."/>
            <person name="Morin E."/>
            <person name="Kohler A."/>
            <person name="Barry K."/>
            <person name="LaButti K."/>
            <person name="Morin E."/>
            <person name="Salamov A."/>
            <person name="Lipzen A."/>
            <person name="Mereny Z."/>
            <person name="Hegedus B."/>
            <person name="Baldrian P."/>
            <person name="Stursova M."/>
            <person name="Weitz H."/>
            <person name="Taylor A."/>
            <person name="Grigoriev I.V."/>
            <person name="Nagy L.G."/>
            <person name="Martin F."/>
            <person name="Kauserud H."/>
        </authorList>
    </citation>
    <scope>NUCLEOTIDE SEQUENCE</scope>
    <source>
        <strain evidence="3">CBHHK188m</strain>
    </source>
</reference>
<dbReference type="Pfam" id="PF12937">
    <property type="entry name" value="F-box-like"/>
    <property type="match status" value="1"/>
</dbReference>
<dbReference type="Gene3D" id="1.20.1280.50">
    <property type="match status" value="1"/>
</dbReference>
<organism evidence="3 4">
    <name type="scientific">Mycena maculata</name>
    <dbReference type="NCBI Taxonomy" id="230809"/>
    <lineage>
        <taxon>Eukaryota</taxon>
        <taxon>Fungi</taxon>
        <taxon>Dikarya</taxon>
        <taxon>Basidiomycota</taxon>
        <taxon>Agaricomycotina</taxon>
        <taxon>Agaricomycetes</taxon>
        <taxon>Agaricomycetidae</taxon>
        <taxon>Agaricales</taxon>
        <taxon>Marasmiineae</taxon>
        <taxon>Mycenaceae</taxon>
        <taxon>Mycena</taxon>
    </lineage>
</organism>
<evidence type="ECO:0000259" key="2">
    <source>
        <dbReference type="PROSITE" id="PS50181"/>
    </source>
</evidence>
<comment type="caution">
    <text evidence="3">The sequence shown here is derived from an EMBL/GenBank/DDBJ whole genome shotgun (WGS) entry which is preliminary data.</text>
</comment>
<dbReference type="CDD" id="cd09917">
    <property type="entry name" value="F-box_SF"/>
    <property type="match status" value="1"/>
</dbReference>
<keyword evidence="1" id="KW-1133">Transmembrane helix</keyword>
<feature type="domain" description="F-box" evidence="2">
    <location>
        <begin position="7"/>
        <end position="43"/>
    </location>
</feature>
<name>A0AAD7JJK8_9AGAR</name>
<sequence length="506" mass="55822">MICAYFPTTMTSLPNELVDRICSFLRSRDLWAMVRVSSRFRRLAMFPFLSRFGISHSNIQAGTISLSDSFFVILVVAHICPIQRLICFKEPGPTGQLRYKRLASILAITAPIPDIVIYNRQYMLQRTRRETVYLLARIPQAANTTFLIIKGNSTYLSRPRSTPPIRWKLLPPPLNSTSLSTTMKVLVVLFGIPLLFAYLVSAFINFGVVLVWAYRLLVGPAWPQDDRIASDAGLLVFDDWMRIQALPEKFTLVTLTEQRAPVFALRPIPGLTDAVYSSLLSSLDLGFYLQRLTVEAHTNIPHAELMAFLHRHPHLTHLSCEPHSILPSSLVSLPTPPKSQSKISTLTAPAPYIPHLLPAAPNIQRICIFFPPANKAALLSHAAFDAPAYRDALAALPAHPLSLTLALPLATTGLPWTADAEARAAAPATVHELVLCRDGPARFRAGTIRALAPWLGLFPGLRRVVFVHGAVERIPPAQRAELAEAICAACPGMSGTQDVAFNIMDD</sequence>
<dbReference type="InterPro" id="IPR001810">
    <property type="entry name" value="F-box_dom"/>
</dbReference>
<gene>
    <name evidence="3" type="ORF">DFH07DRAFT_1014332</name>
</gene>
<dbReference type="EMBL" id="JARJLG010000034">
    <property type="protein sequence ID" value="KAJ7765848.1"/>
    <property type="molecule type" value="Genomic_DNA"/>
</dbReference>
<protein>
    <recommendedName>
        <fullName evidence="2">F-box domain-containing protein</fullName>
    </recommendedName>
</protein>
<dbReference type="AlphaFoldDB" id="A0AAD7JJK8"/>
<evidence type="ECO:0000256" key="1">
    <source>
        <dbReference type="SAM" id="Phobius"/>
    </source>
</evidence>
<keyword evidence="1" id="KW-0472">Membrane</keyword>
<evidence type="ECO:0000313" key="4">
    <source>
        <dbReference type="Proteomes" id="UP001215280"/>
    </source>
</evidence>
<evidence type="ECO:0000313" key="3">
    <source>
        <dbReference type="EMBL" id="KAJ7765848.1"/>
    </source>
</evidence>
<proteinExistence type="predicted"/>